<keyword evidence="2" id="KW-1185">Reference proteome</keyword>
<protein>
    <submittedName>
        <fullName evidence="1">Uncharacterized protein</fullName>
    </submittedName>
</protein>
<reference evidence="2" key="1">
    <citation type="journal article" date="2019" name="Int. J. Syst. Evol. Microbiol.">
        <title>The Global Catalogue of Microorganisms (GCM) 10K type strain sequencing project: providing services to taxonomists for standard genome sequencing and annotation.</title>
        <authorList>
            <consortium name="The Broad Institute Genomics Platform"/>
            <consortium name="The Broad Institute Genome Sequencing Center for Infectious Disease"/>
            <person name="Wu L."/>
            <person name="Ma J."/>
        </authorList>
    </citation>
    <scope>NUCLEOTIDE SEQUENCE [LARGE SCALE GENOMIC DNA]</scope>
    <source>
        <strain evidence="2">KCTC 62784</strain>
    </source>
</reference>
<evidence type="ECO:0000313" key="2">
    <source>
        <dbReference type="Proteomes" id="UP001595384"/>
    </source>
</evidence>
<accession>A0ABV7CB66</accession>
<gene>
    <name evidence="1" type="ORF">ACFODT_11425</name>
</gene>
<comment type="caution">
    <text evidence="1">The sequence shown here is derived from an EMBL/GenBank/DDBJ whole genome shotgun (WGS) entry which is preliminary data.</text>
</comment>
<organism evidence="1 2">
    <name type="scientific">Vibrio zhugei</name>
    <dbReference type="NCBI Taxonomy" id="2479546"/>
    <lineage>
        <taxon>Bacteria</taxon>
        <taxon>Pseudomonadati</taxon>
        <taxon>Pseudomonadota</taxon>
        <taxon>Gammaproteobacteria</taxon>
        <taxon>Vibrionales</taxon>
        <taxon>Vibrionaceae</taxon>
        <taxon>Vibrio</taxon>
    </lineage>
</organism>
<evidence type="ECO:0000313" key="1">
    <source>
        <dbReference type="EMBL" id="MFC3024434.1"/>
    </source>
</evidence>
<dbReference type="Proteomes" id="UP001595384">
    <property type="component" value="Unassembled WGS sequence"/>
</dbReference>
<dbReference type="EMBL" id="JBHRSE010000074">
    <property type="protein sequence ID" value="MFC3024434.1"/>
    <property type="molecule type" value="Genomic_DNA"/>
</dbReference>
<dbReference type="RefSeq" id="WP_123014794.1">
    <property type="nucleotide sequence ID" value="NZ_AP024912.1"/>
</dbReference>
<proteinExistence type="predicted"/>
<sequence length="100" mass="11533">MNDKIILRGDEAIDILQRIEKILISLHNIGSHYRDKSEMDYSLATCRFIDQCGVSEDLATIRAVISEKFDRSLGDDDMDDIERAMESVSFWECENDISEK</sequence>
<name>A0ABV7CB66_9VIBR</name>